<organism evidence="1 2">
    <name type="scientific">Ceratodon purpureus</name>
    <name type="common">Fire moss</name>
    <name type="synonym">Dicranum purpureum</name>
    <dbReference type="NCBI Taxonomy" id="3225"/>
    <lineage>
        <taxon>Eukaryota</taxon>
        <taxon>Viridiplantae</taxon>
        <taxon>Streptophyta</taxon>
        <taxon>Embryophyta</taxon>
        <taxon>Bryophyta</taxon>
        <taxon>Bryophytina</taxon>
        <taxon>Bryopsida</taxon>
        <taxon>Dicranidae</taxon>
        <taxon>Pseudoditrichales</taxon>
        <taxon>Ditrichaceae</taxon>
        <taxon>Ceratodon</taxon>
    </lineage>
</organism>
<name>A0A8T0GUB4_CERPU</name>
<keyword evidence="2" id="KW-1185">Reference proteome</keyword>
<evidence type="ECO:0000313" key="2">
    <source>
        <dbReference type="Proteomes" id="UP000822688"/>
    </source>
</evidence>
<sequence>MMQEVYDSCGRCVPICVLSIVLQIFGQQTNENSGTLLRFAKGFAATLCVQQSSRRFTHGWNKILPRTQSWTAPPRINTTIIVNLLGLLELYHALLQIIQ</sequence>
<dbReference type="EMBL" id="CM026430">
    <property type="protein sequence ID" value="KAG0562503.1"/>
    <property type="molecule type" value="Genomic_DNA"/>
</dbReference>
<proteinExistence type="predicted"/>
<accession>A0A8T0GUB4</accession>
<protein>
    <submittedName>
        <fullName evidence="1">Uncharacterized protein</fullName>
    </submittedName>
</protein>
<dbReference type="AlphaFoldDB" id="A0A8T0GUB4"/>
<dbReference type="Proteomes" id="UP000822688">
    <property type="component" value="Chromosome 9"/>
</dbReference>
<gene>
    <name evidence="1" type="ORF">KC19_9G151600</name>
</gene>
<comment type="caution">
    <text evidence="1">The sequence shown here is derived from an EMBL/GenBank/DDBJ whole genome shotgun (WGS) entry which is preliminary data.</text>
</comment>
<reference evidence="1" key="1">
    <citation type="submission" date="2020-06" db="EMBL/GenBank/DDBJ databases">
        <title>WGS assembly of Ceratodon purpureus strain R40.</title>
        <authorList>
            <person name="Carey S.B."/>
            <person name="Jenkins J."/>
            <person name="Shu S."/>
            <person name="Lovell J.T."/>
            <person name="Sreedasyam A."/>
            <person name="Maumus F."/>
            <person name="Tiley G.P."/>
            <person name="Fernandez-Pozo N."/>
            <person name="Barry K."/>
            <person name="Chen C."/>
            <person name="Wang M."/>
            <person name="Lipzen A."/>
            <person name="Daum C."/>
            <person name="Saski C.A."/>
            <person name="Payton A.C."/>
            <person name="Mcbreen J.C."/>
            <person name="Conrad R.E."/>
            <person name="Kollar L.M."/>
            <person name="Olsson S."/>
            <person name="Huttunen S."/>
            <person name="Landis J.B."/>
            <person name="Wickett N.J."/>
            <person name="Johnson M.G."/>
            <person name="Rensing S.A."/>
            <person name="Grimwood J."/>
            <person name="Schmutz J."/>
            <person name="Mcdaniel S.F."/>
        </authorList>
    </citation>
    <scope>NUCLEOTIDE SEQUENCE</scope>
    <source>
        <strain evidence="1">R40</strain>
    </source>
</reference>
<evidence type="ECO:0000313" key="1">
    <source>
        <dbReference type="EMBL" id="KAG0562503.1"/>
    </source>
</evidence>